<dbReference type="FunCoup" id="A0A2I4AYD4">
    <property type="interactions" value="380"/>
</dbReference>
<keyword evidence="6" id="KW-0175">Coiled coil</keyword>
<dbReference type="STRING" id="52670.A0A2I4AYD4"/>
<feature type="domain" description="RNB" evidence="8">
    <location>
        <begin position="1649"/>
        <end position="2003"/>
    </location>
</feature>
<organism evidence="9 10">
    <name type="scientific">Austrofundulus limnaeus</name>
    <name type="common">Annual killifish</name>
    <dbReference type="NCBI Taxonomy" id="52670"/>
    <lineage>
        <taxon>Eukaryota</taxon>
        <taxon>Metazoa</taxon>
        <taxon>Chordata</taxon>
        <taxon>Craniata</taxon>
        <taxon>Vertebrata</taxon>
        <taxon>Euteleostomi</taxon>
        <taxon>Actinopterygii</taxon>
        <taxon>Neopterygii</taxon>
        <taxon>Teleostei</taxon>
        <taxon>Neoteleostei</taxon>
        <taxon>Acanthomorphata</taxon>
        <taxon>Ovalentaria</taxon>
        <taxon>Atherinomorphae</taxon>
        <taxon>Cyprinodontiformes</taxon>
        <taxon>Rivulidae</taxon>
        <taxon>Austrofundulus</taxon>
    </lineage>
</organism>
<dbReference type="GO" id="GO:0005524">
    <property type="term" value="F:ATP binding"/>
    <property type="evidence" value="ECO:0007669"/>
    <property type="project" value="UniProtKB-KW"/>
</dbReference>
<dbReference type="Pfam" id="PF00773">
    <property type="entry name" value="RNB"/>
    <property type="match status" value="1"/>
</dbReference>
<sequence length="2947" mass="337013">MCGGAHPDVTESCWKQSLQVFVSAFASSTHSNKPGQTLAFQPSEFVIVQNYECAAMSASPVSSLLLTYDLRLACDRCCVQQSPITYSLETVQHQCALTVLLCRAKDDFRWRPVSHRPSFPTPKKYEVCWFFKENFGCTVHKNRCTFARSKEEAAVWTFEKQRGWDRLRLCMMVAQLGRTPEPSNNTGPLDVLYTDLELKAVCGLCSDKVNELTYTVQLVIHKCGRSLLLAKHKGSDQWRPISERPTGGHMGPNTIYKVCNYTVEGSACTQHTQGQGCTYAQSSEEVTVWNYLRENKIDKTELIRRINESDSTTPERAAESIHRNFSGEFSEFCKKCFHDSPMKLTPKRWNDTCSADAAHVWDPVLVHHLSENNTKHVYSQVRPLPSDCTFKYCSHVRQGKPCWHKASHCKSAQSEVEMAVWKAEHSGLHIRPHLLQLSQQRQAQSKRVTVFCKVCLLELSSPESFYKHCSSLEHAQLLSQDTTTRWKQRQPPHTRRAELWLCDRPKTCEYGVNCLKAHSEEELQEWMMRAEEEEEIRHNIENQGLMCYNQSLLDEYRNSSNEVYVLSEQVDDVIVSCDKDRTVKCEEIGETLKWNFRVETERRLVHVALLKQEPGASFSLGDISELCIYSSGEAFVCDDISYAITVSFTSVHPGLYEQWLVLDFDMRPVLLKKLRVRVGQPSQDDSEQLISNSGATLKSAERWHRGNRVVIPCSFRTEEHEELLKEYKPPQMNLFYKPSCNKQTPLTPDNYRERMHQFLYNEELAEDQIISRLNVGGTITTMIMLTSSSFGMNFAPPGELFCAVSIPHTLTIDSPEGLVLKRSIQSGLIAPLNSSQPNSKVYEASILREGTNRNQIILQLPKQCCTDLALKKNESYEMEVQFQLDRYSFCTMHKAIDLLPDTTKVLPDLRNCELPISTVTFENLNAKQQTAIRFIMGDCDDKKSVAPLLIYGPFGTGKTFTLATAARELSKRPQNKVLICTHTNSSADLYVRDHFHPFISKKNNELRPVRIKANKQGNAVVVTDEITLKYSFLSEDKKNFLPPTKAVLDNHNVVITTTSMARHFHDLKLTEGFFTHILIDEASQMLECEALSALSLAGPNTRVVLAGDHMQMGPQLFSVDDHHRSDYTLLTRLFHYYQSQKCNAAQKSRIIFSENYRSTKEIVEFVSTHFYVGKNDVIEASGNIPAPQNGHALKFHHVRGDCHLDTESMSWYNNQEVTEVVQVVKDIHQNWPATWGTINLSSICVLSEGSQVRRIRTALSRKGLSEVNVETLANVQGKQFRAVIMTAVQTRDSLKESNLSGLPLFNDARVLNTAMTRAQSHVVVVGDAAALCCFGKCSRIWKSFIDHCISTNNVATQHYTKDFFEKDVMETARFQRAEDVDEDNTVTDAILQELKDEYEQLETEYSSDEESSGLKDLNHWKWREPYKGSTNPNDLLELCENQPKMYKRGKFVKESHNKGYVVPFQNTYTQTRIQGRANVGKAFTGDEVVIQTASMKQTARVIGIVKADESARECLCFLEDEDYNKRRLVSDSKFLRRMMMPIKKSQPRVSIMIFKRQRNFIPLWEKTSDSWTLIGFKHLKEVRGCVFLVQVIGWKEGCFSPLGNVTAVLPNTGPFNDRLWLLKNQFDVSHTQCETNEGLSKAEEDDARRKDELKGFTFTVDPAGAKDLDDAISIRDIGNRYELGIHISDVASFVIPRSKLDKDANDRGCSHYPKGENPIHMFPQDLSTNLFSLLPNQKRRVVSLMLTVEKEKNEIVDKRFQLSHIKSNKQLTYEEAEEIITRKYKENTNFSTVEDCVAVAYCFAKAQRKVRLVDWAYSQPDKDRLPGKRKAHLMIEELSVLFNRYASETLVRSNQTMSYTPLRCQASPLPEKVEEFKDKCKELIPLSFHVRHKVELDKQIPTIQSFRLLKEVWKDILSAAKADDTDKMVDLVAADDIHPTLQTVIDQFKRCYSKSYVIRSNSSPEADVGHYSLGLKRYTQASSPIRRYMDVILQRLLHSAICNTSHYYTRDEITDLCHQFETNQKKSREFEQYAEQKFYAVSTQKQNAPKLALVVHVDQEEDSFKVSFPFNKDIFRLSQSIMYNELQLEDQPIKNKETITLKWKRRIYAVDSMQIHQELNMMPNSDPCVELPLTVWNAVTEAIEKGKVDYAKDLLMGVKAKEIVSPQPLVPPLSLKNTSEVPDEESEHWVDIFLQLHPGVTIQVQMTSEIKRGSPMPIVQLVHIRPKFEICVDHVHNPIKCFSKNADEPSKVDYRDTEQYTRVWGPLCKMESAATAVDESDSITIENLVVSFKQQQEGKPTGEFFLLKEWIKDWAIECNLAKCLLCIRKRGLKLPSNYNPEHFAVVDPKVFTWVAHGVTFNVDDKNKTGMKVEFYINHLPMETIPQCVFQKNTRFTVEIIPKLLPDIRKEAALINLKTACDLVVRIALGKSIPKRVLQRPMLKAQVNRTRLPADLPVLNDSQCNAVATALNNTFTLIQGPPGTGKTVVGVYIVYWFFELNSENQRQLNDPKDRDKKEVILYCGPSNKSVDVVAEFLMKIKDSFRILRVYSQQVETLEYPYPDSNLQFSSKTLRQDRSKPELRSITLHHRMREHPNPHSGQIKKFDERIRLKEVLNDDEVEEYKQLLKKGRKHELRQHDVILCTCTQSSTHSLVSSVSARQILIDECAMATEPQALIPLVCNKPEQIVLIGDHKQLRPIVKNSDVKKLGMATSLFERYYTKLHENRALMLDTQYRMHEDICAFPSEEFYDGKLKTGVEQPSSVLRIAGRTMPVVFGHVEGETLRLVVKTAKGNNNSKVNHKEKETVVKIAEMLVKKAKVNQKDIVVLSPYNAQVSEIRDQLKERKLENIIVTTITKSQGSEWRYVILSTVCSLPSKEIMTEPEGSWLAKHIGFVGDPNQINVAITRAKEGLCIIGNQELLRRSATWNHLLKNYTRHNAVTDADNISVH</sequence>
<dbReference type="RefSeq" id="XP_013860494.1">
    <property type="nucleotide sequence ID" value="XM_014005040.1"/>
</dbReference>
<dbReference type="FunFam" id="3.40.50.300:FF:001313">
    <property type="entry name" value="Helicase with zinc finger domain 2"/>
    <property type="match status" value="1"/>
</dbReference>
<evidence type="ECO:0000256" key="6">
    <source>
        <dbReference type="SAM" id="Coils"/>
    </source>
</evidence>
<keyword evidence="9" id="KW-1185">Reference proteome</keyword>
<dbReference type="Pfam" id="PF25049">
    <property type="entry name" value="OB_HELZ2"/>
    <property type="match status" value="1"/>
</dbReference>
<dbReference type="KEGG" id="alim:106515323"/>
<dbReference type="Proteomes" id="UP000192220">
    <property type="component" value="Unplaced"/>
</dbReference>
<dbReference type="GeneID" id="106515323"/>
<gene>
    <name evidence="10" type="primary">LOC106515323</name>
</gene>
<dbReference type="InterPro" id="IPR041677">
    <property type="entry name" value="DNA2/NAM7_AAA_11"/>
</dbReference>
<dbReference type="InterPro" id="IPR027417">
    <property type="entry name" value="P-loop_NTPase"/>
</dbReference>
<keyword evidence="3" id="KW-0378">Hydrolase</keyword>
<dbReference type="OrthoDB" id="2285229at2759"/>
<dbReference type="InterPro" id="IPR050534">
    <property type="entry name" value="Coronavir_polyprotein_1ab"/>
</dbReference>
<dbReference type="SMART" id="SM00955">
    <property type="entry name" value="RNB"/>
    <property type="match status" value="1"/>
</dbReference>
<dbReference type="PANTHER" id="PTHR43788:SF9">
    <property type="entry name" value="HELICASE WITH ZINC FINGER DOMAIN 2"/>
    <property type="match status" value="1"/>
</dbReference>
<dbReference type="SUPFAM" id="SSF52540">
    <property type="entry name" value="P-loop containing nucleoside triphosphate hydrolases"/>
    <property type="match status" value="2"/>
</dbReference>
<dbReference type="GO" id="GO:0016787">
    <property type="term" value="F:hydrolase activity"/>
    <property type="evidence" value="ECO:0007669"/>
    <property type="project" value="UniProtKB-KW"/>
</dbReference>
<dbReference type="InterPro" id="IPR056787">
    <property type="entry name" value="OB_HELZ2"/>
</dbReference>
<comment type="similarity">
    <text evidence="1">Belongs to the DNA2/NAM7 helicase family.</text>
</comment>
<feature type="domain" description="AAA+ ATPase" evidence="7">
    <location>
        <begin position="2471"/>
        <end position="2667"/>
    </location>
</feature>
<feature type="domain" description="AAA+ ATPase" evidence="7">
    <location>
        <begin position="944"/>
        <end position="1083"/>
    </location>
</feature>
<keyword evidence="2" id="KW-0547">Nucleotide-binding</keyword>
<dbReference type="CDD" id="cd18808">
    <property type="entry name" value="SF1_C_Upf1"/>
    <property type="match status" value="2"/>
</dbReference>
<dbReference type="SMART" id="SM00382">
    <property type="entry name" value="AAA"/>
    <property type="match status" value="2"/>
</dbReference>
<accession>A0A2I4AYD4</accession>
<dbReference type="InterPro" id="IPR012340">
    <property type="entry name" value="NA-bd_OB-fold"/>
</dbReference>
<protein>
    <submittedName>
        <fullName evidence="10">Helicase with zinc finger domain 2</fullName>
    </submittedName>
</protein>
<dbReference type="PANTHER" id="PTHR43788">
    <property type="entry name" value="DNA2/NAM7 HELICASE FAMILY MEMBER"/>
    <property type="match status" value="1"/>
</dbReference>
<dbReference type="InterPro" id="IPR041679">
    <property type="entry name" value="DNA2/NAM7-like_C"/>
</dbReference>
<dbReference type="FunFam" id="3.40.50.300:FF:001373">
    <property type="entry name" value="Helicase with zinc finger domain 2"/>
    <property type="match status" value="1"/>
</dbReference>
<name>A0A2I4AYD4_AUSLI</name>
<reference evidence="10" key="1">
    <citation type="submission" date="2025-08" db="UniProtKB">
        <authorList>
            <consortium name="RefSeq"/>
        </authorList>
    </citation>
    <scope>IDENTIFICATION</scope>
    <source>
        <strain evidence="10">Quisiro</strain>
        <tissue evidence="10">Liver</tissue>
    </source>
</reference>
<dbReference type="GO" id="GO:0003723">
    <property type="term" value="F:RNA binding"/>
    <property type="evidence" value="ECO:0007669"/>
    <property type="project" value="InterPro"/>
</dbReference>
<evidence type="ECO:0000313" key="9">
    <source>
        <dbReference type="Proteomes" id="UP000192220"/>
    </source>
</evidence>
<dbReference type="SUPFAM" id="SSF50249">
    <property type="entry name" value="Nucleic acid-binding proteins"/>
    <property type="match status" value="2"/>
</dbReference>
<dbReference type="Pfam" id="PF13086">
    <property type="entry name" value="AAA_11"/>
    <property type="match status" value="3"/>
</dbReference>
<evidence type="ECO:0000256" key="2">
    <source>
        <dbReference type="ARBA" id="ARBA00022741"/>
    </source>
</evidence>
<proteinExistence type="inferred from homology"/>
<evidence type="ECO:0000256" key="4">
    <source>
        <dbReference type="ARBA" id="ARBA00022806"/>
    </source>
</evidence>
<dbReference type="Pfam" id="PF13087">
    <property type="entry name" value="AAA_12"/>
    <property type="match status" value="2"/>
</dbReference>
<evidence type="ECO:0000259" key="8">
    <source>
        <dbReference type="SMART" id="SM00955"/>
    </source>
</evidence>
<evidence type="ECO:0000256" key="1">
    <source>
        <dbReference type="ARBA" id="ARBA00007913"/>
    </source>
</evidence>
<evidence type="ECO:0000256" key="5">
    <source>
        <dbReference type="ARBA" id="ARBA00022840"/>
    </source>
</evidence>
<dbReference type="InParanoid" id="A0A2I4AYD4"/>
<evidence type="ECO:0000313" key="10">
    <source>
        <dbReference type="RefSeq" id="XP_013860494.1"/>
    </source>
</evidence>
<keyword evidence="5" id="KW-0067">ATP-binding</keyword>
<dbReference type="InterPro" id="IPR001900">
    <property type="entry name" value="RNase_II/R"/>
</dbReference>
<dbReference type="InterPro" id="IPR003593">
    <property type="entry name" value="AAA+_ATPase"/>
</dbReference>
<feature type="coiled-coil region" evidence="6">
    <location>
        <begin position="1384"/>
        <end position="1411"/>
    </location>
</feature>
<dbReference type="GO" id="GO:0043139">
    <property type="term" value="F:5'-3' DNA helicase activity"/>
    <property type="evidence" value="ECO:0007669"/>
    <property type="project" value="TreeGrafter"/>
</dbReference>
<evidence type="ECO:0000259" key="7">
    <source>
        <dbReference type="SMART" id="SM00382"/>
    </source>
</evidence>
<dbReference type="InterPro" id="IPR047187">
    <property type="entry name" value="SF1_C_Upf1"/>
</dbReference>
<dbReference type="Gene3D" id="3.40.50.300">
    <property type="entry name" value="P-loop containing nucleotide triphosphate hydrolases"/>
    <property type="match status" value="4"/>
</dbReference>
<feature type="coiled-coil region" evidence="6">
    <location>
        <begin position="516"/>
        <end position="543"/>
    </location>
</feature>
<dbReference type="GO" id="GO:0004540">
    <property type="term" value="F:RNA nuclease activity"/>
    <property type="evidence" value="ECO:0007669"/>
    <property type="project" value="InterPro"/>
</dbReference>
<keyword evidence="4 10" id="KW-0347">Helicase</keyword>
<evidence type="ECO:0000256" key="3">
    <source>
        <dbReference type="ARBA" id="ARBA00022801"/>
    </source>
</evidence>